<keyword evidence="3" id="KW-1185">Reference proteome</keyword>
<dbReference type="RefSeq" id="WP_386047610.1">
    <property type="nucleotide sequence ID" value="NZ_JBHUIO010000008.1"/>
</dbReference>
<name>A0ABW4ZZT2_9BACL</name>
<gene>
    <name evidence="2" type="primary">yqfD</name>
    <name evidence="2" type="ORF">ACFSOY_14035</name>
</gene>
<feature type="transmembrane region" description="Helical" evidence="1">
    <location>
        <begin position="91"/>
        <end position="111"/>
    </location>
</feature>
<dbReference type="NCBIfam" id="TIGR02876">
    <property type="entry name" value="spore_yqfD"/>
    <property type="match status" value="1"/>
</dbReference>
<accession>A0ABW4ZZT2</accession>
<dbReference type="EMBL" id="JBHUIO010000008">
    <property type="protein sequence ID" value="MFD2171096.1"/>
    <property type="molecule type" value="Genomic_DNA"/>
</dbReference>
<evidence type="ECO:0000256" key="1">
    <source>
        <dbReference type="SAM" id="Phobius"/>
    </source>
</evidence>
<comment type="caution">
    <text evidence="2">The sequence shown here is derived from an EMBL/GenBank/DDBJ whole genome shotgun (WGS) entry which is preliminary data.</text>
</comment>
<dbReference type="InterPro" id="IPR010690">
    <property type="entry name" value="YqfD"/>
</dbReference>
<dbReference type="Pfam" id="PF06898">
    <property type="entry name" value="YqfD"/>
    <property type="match status" value="1"/>
</dbReference>
<dbReference type="PIRSF" id="PIRSF029895">
    <property type="entry name" value="SpoIV"/>
    <property type="match status" value="1"/>
</dbReference>
<proteinExistence type="predicted"/>
<protein>
    <submittedName>
        <fullName evidence="2">Sporulation protein YqfD</fullName>
    </submittedName>
</protein>
<reference evidence="3" key="1">
    <citation type="journal article" date="2019" name="Int. J. Syst. Evol. Microbiol.">
        <title>The Global Catalogue of Microorganisms (GCM) 10K type strain sequencing project: providing services to taxonomists for standard genome sequencing and annotation.</title>
        <authorList>
            <consortium name="The Broad Institute Genomics Platform"/>
            <consortium name="The Broad Institute Genome Sequencing Center for Infectious Disease"/>
            <person name="Wu L."/>
            <person name="Ma J."/>
        </authorList>
    </citation>
    <scope>NUCLEOTIDE SEQUENCE [LARGE SCALE GENOMIC DNA]</scope>
    <source>
        <strain evidence="3">CGMCC 1.13574</strain>
    </source>
</reference>
<evidence type="ECO:0000313" key="2">
    <source>
        <dbReference type="EMBL" id="MFD2171096.1"/>
    </source>
</evidence>
<dbReference type="Proteomes" id="UP001597343">
    <property type="component" value="Unassembled WGS sequence"/>
</dbReference>
<keyword evidence="1" id="KW-1133">Transmembrane helix</keyword>
<keyword evidence="1" id="KW-0472">Membrane</keyword>
<keyword evidence="1" id="KW-0812">Transmembrane</keyword>
<sequence length="390" mass="44315">MLGRWLLDFWHGYVVMSLRGERIPELLNRATEQGILFWEIKQVGENVYRLKMHRKDVARLRALLSKTRTRIRFERKRGVPFLAWRARRRKFFVAGALTFFISLYALTSFVWEVEVSGDLQRLQQERILQAASEIGIHRGMRIGKLPDTDILQNQLLDKIPELFWAGVQIQGTKISIQVVEKVPGIEAPSNQPQNIVASKKGVVKQIQPHRGVAMVKRETLVVPGQVLISGTLDDGKTRVHASGVVKAAVWYTSKLTVALKTSRKAFTGEAVEKQFLTFFGHPVQIWGYGKVPFENAEETSEDKALKIGDFVFPIQFRTTTYQEVEAEQVTLTKEQAEEEALRLARMDLQGKIGEDAEFTKQKVLRSTIKDGNLEVEVFSEVLENIGTPQG</sequence>
<organism evidence="2 3">
    <name type="scientific">Tumebacillus lipolyticus</name>
    <dbReference type="NCBI Taxonomy" id="1280370"/>
    <lineage>
        <taxon>Bacteria</taxon>
        <taxon>Bacillati</taxon>
        <taxon>Bacillota</taxon>
        <taxon>Bacilli</taxon>
        <taxon>Bacillales</taxon>
        <taxon>Alicyclobacillaceae</taxon>
        <taxon>Tumebacillus</taxon>
    </lineage>
</organism>
<evidence type="ECO:0000313" key="3">
    <source>
        <dbReference type="Proteomes" id="UP001597343"/>
    </source>
</evidence>